<gene>
    <name evidence="4" type="ORF">HNR09_002816</name>
</gene>
<name>A0A7Z0GNZ0_9MICC</name>
<dbReference type="InterPro" id="IPR036250">
    <property type="entry name" value="AcylCo_DH-like_C"/>
</dbReference>
<dbReference type="Pfam" id="PF08028">
    <property type="entry name" value="Acyl-CoA_dh_2"/>
    <property type="match status" value="1"/>
</dbReference>
<keyword evidence="1" id="KW-0560">Oxidoreductase</keyword>
<evidence type="ECO:0000313" key="5">
    <source>
        <dbReference type="Proteomes" id="UP000535437"/>
    </source>
</evidence>
<accession>A0A7Z0GNZ0</accession>
<feature type="domain" description="Acyl-CoA dehydrogenase C-terminal" evidence="3">
    <location>
        <begin position="258"/>
        <end position="380"/>
    </location>
</feature>
<dbReference type="PANTHER" id="PTHR43884">
    <property type="entry name" value="ACYL-COA DEHYDROGENASE"/>
    <property type="match status" value="1"/>
</dbReference>
<comment type="caution">
    <text evidence="4">The sequence shown here is derived from an EMBL/GenBank/DDBJ whole genome shotgun (WGS) entry which is preliminary data.</text>
</comment>
<sequence>MGPDHRDLLAENPDPRVRELVSHVLTPELLDRVRSRAPAYDERNEFCHEDLAELIEAGYLRALVPEELGGLGWDLPDLVAGQRLLAAHAPATALAVNMHHVWVSAARQMVARGHSEFRQVLEEAAAEEIFAFGISEPGNDAVLFDSGTEARVAEDGSVSFTGIKIFTTLAPVWTRLGLFGRDVDGGETPLIFGFLEREADGWRSLDDWDTLGMRATQSHTTVLEGARVPAGRIVRRLPAAPNRDPLVFAIFSSFLGLLAAVYTGIGDRALELAVAHAGSRTARTTGQPLSTDPDIRYRLAEARLHQLVLDAQLRGVIEDIETGADHGELWFPRLVTLRTSATRTARDVVDTALQVSGGGQYRRLSELSRLYRDVLAGVHHPSDDESAHRTLATSLLGPLEG</sequence>
<protein>
    <submittedName>
        <fullName evidence="4">Alkylation response protein AidB-like acyl-CoA dehydrogenase</fullName>
    </submittedName>
</protein>
<dbReference type="PANTHER" id="PTHR43884:SF25">
    <property type="entry name" value="ACYL-COA DEHYDROGENASE YDBM-RELATED"/>
    <property type="match status" value="1"/>
</dbReference>
<dbReference type="InterPro" id="IPR009100">
    <property type="entry name" value="AcylCoA_DH/oxidase_NM_dom_sf"/>
</dbReference>
<dbReference type="AlphaFoldDB" id="A0A7Z0GNZ0"/>
<dbReference type="InterPro" id="IPR046373">
    <property type="entry name" value="Acyl-CoA_Oxase/DH_mid-dom_sf"/>
</dbReference>
<dbReference type="InterPro" id="IPR013786">
    <property type="entry name" value="AcylCoA_DH/ox_N"/>
</dbReference>
<organism evidence="4 5">
    <name type="scientific">Nesterenkonia xinjiangensis</name>
    <dbReference type="NCBI Taxonomy" id="225327"/>
    <lineage>
        <taxon>Bacteria</taxon>
        <taxon>Bacillati</taxon>
        <taxon>Actinomycetota</taxon>
        <taxon>Actinomycetes</taxon>
        <taxon>Micrococcales</taxon>
        <taxon>Micrococcaceae</taxon>
        <taxon>Nesterenkonia</taxon>
    </lineage>
</organism>
<dbReference type="InterPro" id="IPR037069">
    <property type="entry name" value="AcylCoA_DH/ox_N_sf"/>
</dbReference>
<keyword evidence="5" id="KW-1185">Reference proteome</keyword>
<reference evidence="4 5" key="1">
    <citation type="submission" date="2020-07" db="EMBL/GenBank/DDBJ databases">
        <title>Sequencing the genomes of 1000 actinobacteria strains.</title>
        <authorList>
            <person name="Klenk H.-P."/>
        </authorList>
    </citation>
    <scope>NUCLEOTIDE SEQUENCE [LARGE SCALE GENOMIC DNA]</scope>
    <source>
        <strain evidence="4 5">DSM 15475</strain>
    </source>
</reference>
<evidence type="ECO:0000313" key="4">
    <source>
        <dbReference type="EMBL" id="NYJ79405.1"/>
    </source>
</evidence>
<dbReference type="PIRSF" id="PIRSF016578">
    <property type="entry name" value="HsaA"/>
    <property type="match status" value="1"/>
</dbReference>
<dbReference type="RefSeq" id="WP_179542631.1">
    <property type="nucleotide sequence ID" value="NZ_BAAALL010000001.1"/>
</dbReference>
<dbReference type="SUPFAM" id="SSF56645">
    <property type="entry name" value="Acyl-CoA dehydrogenase NM domain-like"/>
    <property type="match status" value="1"/>
</dbReference>
<dbReference type="SUPFAM" id="SSF47203">
    <property type="entry name" value="Acyl-CoA dehydrogenase C-terminal domain-like"/>
    <property type="match status" value="1"/>
</dbReference>
<dbReference type="Gene3D" id="1.20.140.10">
    <property type="entry name" value="Butyryl-CoA Dehydrogenase, subunit A, domain 3"/>
    <property type="match status" value="1"/>
</dbReference>
<feature type="domain" description="Acyl-CoA dehydrogenase/oxidase N-terminal" evidence="2">
    <location>
        <begin position="32"/>
        <end position="117"/>
    </location>
</feature>
<dbReference type="Gene3D" id="1.10.540.10">
    <property type="entry name" value="Acyl-CoA dehydrogenase/oxidase, N-terminal domain"/>
    <property type="match status" value="1"/>
</dbReference>
<evidence type="ECO:0000259" key="2">
    <source>
        <dbReference type="Pfam" id="PF02771"/>
    </source>
</evidence>
<evidence type="ECO:0000256" key="1">
    <source>
        <dbReference type="ARBA" id="ARBA00023002"/>
    </source>
</evidence>
<evidence type="ECO:0000259" key="3">
    <source>
        <dbReference type="Pfam" id="PF08028"/>
    </source>
</evidence>
<proteinExistence type="predicted"/>
<dbReference type="EMBL" id="JACCFY010000001">
    <property type="protein sequence ID" value="NYJ79405.1"/>
    <property type="molecule type" value="Genomic_DNA"/>
</dbReference>
<dbReference type="InterPro" id="IPR013107">
    <property type="entry name" value="Acyl-CoA_DH_C"/>
</dbReference>
<dbReference type="Pfam" id="PF02771">
    <property type="entry name" value="Acyl-CoA_dh_N"/>
    <property type="match status" value="1"/>
</dbReference>
<dbReference type="Proteomes" id="UP000535437">
    <property type="component" value="Unassembled WGS sequence"/>
</dbReference>
<dbReference type="GO" id="GO:0003995">
    <property type="term" value="F:acyl-CoA dehydrogenase activity"/>
    <property type="evidence" value="ECO:0007669"/>
    <property type="project" value="TreeGrafter"/>
</dbReference>
<dbReference type="GO" id="GO:0050660">
    <property type="term" value="F:flavin adenine dinucleotide binding"/>
    <property type="evidence" value="ECO:0007669"/>
    <property type="project" value="InterPro"/>
</dbReference>
<dbReference type="Gene3D" id="2.40.110.10">
    <property type="entry name" value="Butyryl-CoA Dehydrogenase, subunit A, domain 2"/>
    <property type="match status" value="1"/>
</dbReference>